<organism evidence="2">
    <name type="scientific">Granulicella tundricola (strain ATCC BAA-1859 / DSM 23138 / MP5ACTX9)</name>
    <dbReference type="NCBI Taxonomy" id="1198114"/>
    <lineage>
        <taxon>Bacteria</taxon>
        <taxon>Pseudomonadati</taxon>
        <taxon>Acidobacteriota</taxon>
        <taxon>Terriglobia</taxon>
        <taxon>Terriglobales</taxon>
        <taxon>Acidobacteriaceae</taxon>
        <taxon>Granulicella</taxon>
    </lineage>
</organism>
<name>E8X2Z9_GRATM</name>
<protein>
    <submittedName>
        <fullName evidence="1">Uncharacterized protein</fullName>
    </submittedName>
</protein>
<dbReference type="STRING" id="1198114.AciX9_1070"/>
<evidence type="ECO:0000313" key="2">
    <source>
        <dbReference type="Proteomes" id="UP000000343"/>
    </source>
</evidence>
<evidence type="ECO:0000313" key="1">
    <source>
        <dbReference type="EMBL" id="ADW68133.1"/>
    </source>
</evidence>
<keyword evidence="2" id="KW-1185">Reference proteome</keyword>
<accession>E8X2Z9</accession>
<sequence length="144" mass="16331">MRSNTRMKKLLEQLEIDPGEKLKEVIGQAPEIILIDGCVFLADVCANCKAIRLEQFPDRTGYECLINHTHHRVGRGKKALTRVFEYIAGIRRSLRSLGGENFMIIIAVAKGEATVRFHQSRPGEVWLTDDLELYKHEAIMTIPA</sequence>
<dbReference type="PaxDb" id="1198114-AciX9_1070"/>
<proteinExistence type="predicted"/>
<dbReference type="KEGG" id="acm:AciX9_1070"/>
<gene>
    <name evidence="1" type="ordered locus">AciX9_1070</name>
</gene>
<dbReference type="HOGENOM" id="CLU_1793773_0_0_0"/>
<dbReference type="Proteomes" id="UP000000343">
    <property type="component" value="Chromosome"/>
</dbReference>
<dbReference type="AlphaFoldDB" id="E8X2Z9"/>
<dbReference type="EMBL" id="CP002480">
    <property type="protein sequence ID" value="ADW68133.1"/>
    <property type="molecule type" value="Genomic_DNA"/>
</dbReference>
<reference evidence="2" key="1">
    <citation type="submission" date="2011-01" db="EMBL/GenBank/DDBJ databases">
        <title>Complete sequence of chromosome of Acidobacterium sp. MP5ACTX9.</title>
        <authorList>
            <consortium name="US DOE Joint Genome Institute"/>
            <person name="Lucas S."/>
            <person name="Copeland A."/>
            <person name="Lapidus A."/>
            <person name="Cheng J.-F."/>
            <person name="Goodwin L."/>
            <person name="Pitluck S."/>
            <person name="Teshima H."/>
            <person name="Detter J.C."/>
            <person name="Han C."/>
            <person name="Tapia R."/>
            <person name="Land M."/>
            <person name="Hauser L."/>
            <person name="Kyrpides N."/>
            <person name="Ivanova N."/>
            <person name="Ovchinnikova G."/>
            <person name="Pagani I."/>
            <person name="Rawat S.R."/>
            <person name="Mannisto M."/>
            <person name="Haggblom M.M."/>
            <person name="Woyke T."/>
        </authorList>
    </citation>
    <scope>NUCLEOTIDE SEQUENCE [LARGE SCALE GENOMIC DNA]</scope>
    <source>
        <strain evidence="2">MP5ACTX9</strain>
    </source>
</reference>